<dbReference type="InterPro" id="IPR036291">
    <property type="entry name" value="NAD(P)-bd_dom_sf"/>
</dbReference>
<dbReference type="Pfam" id="PF22725">
    <property type="entry name" value="GFO_IDH_MocA_C3"/>
    <property type="match status" value="1"/>
</dbReference>
<dbReference type="Gene3D" id="3.30.360.10">
    <property type="entry name" value="Dihydrodipicolinate Reductase, domain 2"/>
    <property type="match status" value="1"/>
</dbReference>
<comment type="caution">
    <text evidence="3">The sequence shown here is derived from an EMBL/GenBank/DDBJ whole genome shotgun (WGS) entry which is preliminary data.</text>
</comment>
<dbReference type="Proteomes" id="UP000704762">
    <property type="component" value="Unassembled WGS sequence"/>
</dbReference>
<feature type="domain" description="GFO/IDH/MocA-like oxidoreductase" evidence="2">
    <location>
        <begin position="140"/>
        <end position="294"/>
    </location>
</feature>
<feature type="domain" description="Gfo/Idh/MocA-like oxidoreductase N-terminal" evidence="1">
    <location>
        <begin position="13"/>
        <end position="131"/>
    </location>
</feature>
<organism evidence="3 4">
    <name type="scientific">Microlunatus panaciterrae</name>
    <dbReference type="NCBI Taxonomy" id="400768"/>
    <lineage>
        <taxon>Bacteria</taxon>
        <taxon>Bacillati</taxon>
        <taxon>Actinomycetota</taxon>
        <taxon>Actinomycetes</taxon>
        <taxon>Propionibacteriales</taxon>
        <taxon>Propionibacteriaceae</taxon>
        <taxon>Microlunatus</taxon>
    </lineage>
</organism>
<dbReference type="RefSeq" id="WP_204917589.1">
    <property type="nucleotide sequence ID" value="NZ_BAAAQP010000002.1"/>
</dbReference>
<dbReference type="InterPro" id="IPR000683">
    <property type="entry name" value="Gfo/Idh/MocA-like_OxRdtase_N"/>
</dbReference>
<accession>A0ABS2RKQ6</accession>
<evidence type="ECO:0000313" key="3">
    <source>
        <dbReference type="EMBL" id="MBM7799072.1"/>
    </source>
</evidence>
<dbReference type="InterPro" id="IPR055170">
    <property type="entry name" value="GFO_IDH_MocA-like_dom"/>
</dbReference>
<dbReference type="Gene3D" id="3.40.50.720">
    <property type="entry name" value="NAD(P)-binding Rossmann-like Domain"/>
    <property type="match status" value="1"/>
</dbReference>
<reference evidence="3 4" key="1">
    <citation type="submission" date="2021-01" db="EMBL/GenBank/DDBJ databases">
        <title>Sequencing the genomes of 1000 actinobacteria strains.</title>
        <authorList>
            <person name="Klenk H.-P."/>
        </authorList>
    </citation>
    <scope>NUCLEOTIDE SEQUENCE [LARGE SCALE GENOMIC DNA]</scope>
    <source>
        <strain evidence="3 4">DSM 18662</strain>
    </source>
</reference>
<sequence>MTIPSTPGSGNDLRVGIIGFGMRAGLWRHAHKPGQGSVVTTVCDTSERGRADAAKALPDARITDSLDDLLASGLDAVLVVTPDHLHAQVAVPALRAGIPVFCEKPLATTIEDCDEVLRVAYETGTRLYVGHNMRHMPVVTQMRDLITSGRIGAVKAIWCRHFVGHGGDFYFKDWHADRRNSTSLLLQKGAHDLDVIHWLAAGYTERVSAMGSLAVYGDVTDRTDRSDQRMTEWYSLDNWPPATQTGLNPVVDVEDISMMTMQLDNGVLASYQQCHFTPDYWRNYTVIGTAGRIENQGDGPGEQIHIWDHRHAGWAEPDEIITIGGDDDGGHGGADPLLIAEFLRFAAEGGATQTSPIAARQAVAAGIKATESLRGNGSALDIPPLEEDLVAYFEAGQPVRTS</sequence>
<dbReference type="Pfam" id="PF01408">
    <property type="entry name" value="GFO_IDH_MocA"/>
    <property type="match status" value="1"/>
</dbReference>
<proteinExistence type="predicted"/>
<evidence type="ECO:0000259" key="1">
    <source>
        <dbReference type="Pfam" id="PF01408"/>
    </source>
</evidence>
<evidence type="ECO:0000313" key="4">
    <source>
        <dbReference type="Proteomes" id="UP000704762"/>
    </source>
</evidence>
<dbReference type="SUPFAM" id="SSF51735">
    <property type="entry name" value="NAD(P)-binding Rossmann-fold domains"/>
    <property type="match status" value="1"/>
</dbReference>
<keyword evidence="4" id="KW-1185">Reference proteome</keyword>
<dbReference type="InterPro" id="IPR051317">
    <property type="entry name" value="Gfo/Idh/MocA_oxidoreduct"/>
</dbReference>
<dbReference type="EMBL" id="JAFBCF010000001">
    <property type="protein sequence ID" value="MBM7799072.1"/>
    <property type="molecule type" value="Genomic_DNA"/>
</dbReference>
<dbReference type="PANTHER" id="PTHR43708:SF8">
    <property type="entry name" value="OXIDOREDUCTASE"/>
    <property type="match status" value="1"/>
</dbReference>
<protein>
    <submittedName>
        <fullName evidence="3">Dehydrogenase</fullName>
    </submittedName>
</protein>
<gene>
    <name evidence="3" type="ORF">JOE57_001993</name>
</gene>
<evidence type="ECO:0000259" key="2">
    <source>
        <dbReference type="Pfam" id="PF22725"/>
    </source>
</evidence>
<dbReference type="SUPFAM" id="SSF55347">
    <property type="entry name" value="Glyceraldehyde-3-phosphate dehydrogenase-like, C-terminal domain"/>
    <property type="match status" value="1"/>
</dbReference>
<dbReference type="PANTHER" id="PTHR43708">
    <property type="entry name" value="CONSERVED EXPRESSED OXIDOREDUCTASE (EUROFUNG)"/>
    <property type="match status" value="1"/>
</dbReference>
<name>A0ABS2RKQ6_9ACTN</name>